<comment type="caution">
    <text evidence="2">The sequence shown here is derived from an EMBL/GenBank/DDBJ whole genome shotgun (WGS) entry which is preliminary data.</text>
</comment>
<evidence type="ECO:0000256" key="1">
    <source>
        <dbReference type="SAM" id="MobiDB-lite"/>
    </source>
</evidence>
<dbReference type="Proteomes" id="UP000632063">
    <property type="component" value="Unassembled WGS sequence"/>
</dbReference>
<keyword evidence="3" id="KW-1185">Reference proteome</keyword>
<dbReference type="RefSeq" id="WP_192145465.1">
    <property type="nucleotide sequence ID" value="NZ_JACYXI010000001.1"/>
</dbReference>
<proteinExistence type="predicted"/>
<feature type="region of interest" description="Disordered" evidence="1">
    <location>
        <begin position="189"/>
        <end position="220"/>
    </location>
</feature>
<reference evidence="3" key="1">
    <citation type="submission" date="2020-09" db="EMBL/GenBank/DDBJ databases">
        <title>The genome sequence of strain Labrenzia suaedae 4C16A.</title>
        <authorList>
            <person name="Liu Y."/>
        </authorList>
    </citation>
    <scope>NUCLEOTIDE SEQUENCE [LARGE SCALE GENOMIC DNA]</scope>
    <source>
        <strain evidence="3">4C16A</strain>
    </source>
</reference>
<feature type="compositionally biased region" description="Basic and acidic residues" evidence="1">
    <location>
        <begin position="198"/>
        <end position="211"/>
    </location>
</feature>
<sequence length="285" mass="31328">MNEFENVPLPPAPRSLNDIIPPVNPFSDLFPKAHLKDVIADPLHAYIKQTDKLWENYDRRNLVLEARGRYVNRLAARVTPQTPVETTVTITEGISTSREETESFAISIGVMGGVMTPGFNLGASISTMLTSTIGRSITISNSRQTATKIIAASGAPEAVVWVWQLDASYTLFGDLVTWDVTSSKGIGQLTGKNSRPVMTRDGEGRERDSGEQVRGARRRRSEAFSMPLQVNEAVYVYSAFPNDNSVSVSMETAGGEKIAIKSFTEMEKQLTRLRAEQGEQEDEAA</sequence>
<evidence type="ECO:0000313" key="3">
    <source>
        <dbReference type="Proteomes" id="UP000632063"/>
    </source>
</evidence>
<accession>A0ABR9CGQ6</accession>
<dbReference type="EMBL" id="JACYXI010000001">
    <property type="protein sequence ID" value="MBD8890055.1"/>
    <property type="molecule type" value="Genomic_DNA"/>
</dbReference>
<name>A0ABR9CGQ6_9HYPH</name>
<evidence type="ECO:0000313" key="2">
    <source>
        <dbReference type="EMBL" id="MBD8890055.1"/>
    </source>
</evidence>
<reference evidence="2 3" key="2">
    <citation type="journal article" date="2021" name="Int. J. Syst. Evol. Microbiol.">
        <title>Roseibium litorale sp. nov., isolated from a tidal flat sediment and proposal for the reclassification of Labrenzia polysiphoniae as Roseibium polysiphoniae comb. nov.</title>
        <authorList>
            <person name="Liu Y."/>
            <person name="Pei T."/>
            <person name="Du J."/>
            <person name="Chao M."/>
            <person name="Deng M.R."/>
            <person name="Zhu H."/>
        </authorList>
    </citation>
    <scope>NUCLEOTIDE SEQUENCE [LARGE SCALE GENOMIC DNA]</scope>
    <source>
        <strain evidence="2 3">4C16A</strain>
    </source>
</reference>
<gene>
    <name evidence="2" type="ORF">IG616_00725</name>
</gene>
<organism evidence="2 3">
    <name type="scientific">Roseibium litorale</name>
    <dbReference type="NCBI Taxonomy" id="2803841"/>
    <lineage>
        <taxon>Bacteria</taxon>
        <taxon>Pseudomonadati</taxon>
        <taxon>Pseudomonadota</taxon>
        <taxon>Alphaproteobacteria</taxon>
        <taxon>Hyphomicrobiales</taxon>
        <taxon>Stappiaceae</taxon>
        <taxon>Roseibium</taxon>
    </lineage>
</organism>
<protein>
    <submittedName>
        <fullName evidence="2">Uncharacterized protein</fullName>
    </submittedName>
</protein>